<dbReference type="InterPro" id="IPR019758">
    <property type="entry name" value="Pept_S26A_signal_pept_1_CS"/>
</dbReference>
<evidence type="ECO:0000256" key="8">
    <source>
        <dbReference type="SAM" id="SignalP"/>
    </source>
</evidence>
<evidence type="ECO:0000256" key="7">
    <source>
        <dbReference type="RuleBase" id="RU362042"/>
    </source>
</evidence>
<evidence type="ECO:0000256" key="5">
    <source>
        <dbReference type="ARBA" id="ARBA00022801"/>
    </source>
</evidence>
<dbReference type="SUPFAM" id="SSF51306">
    <property type="entry name" value="LexA/Signal peptidase"/>
    <property type="match status" value="1"/>
</dbReference>
<evidence type="ECO:0000313" key="10">
    <source>
        <dbReference type="EMBL" id="SDZ63459.1"/>
    </source>
</evidence>
<feature type="domain" description="Peptidase S26" evidence="9">
    <location>
        <begin position="29"/>
        <end position="175"/>
    </location>
</feature>
<dbReference type="GO" id="GO:0006465">
    <property type="term" value="P:signal peptide processing"/>
    <property type="evidence" value="ECO:0007669"/>
    <property type="project" value="InterPro"/>
</dbReference>
<dbReference type="PANTHER" id="PTHR43390:SF1">
    <property type="entry name" value="CHLOROPLAST PROCESSING PEPTIDASE"/>
    <property type="match status" value="1"/>
</dbReference>
<organism evidence="10 11">
    <name type="scientific">Asanoa ishikariensis</name>
    <dbReference type="NCBI Taxonomy" id="137265"/>
    <lineage>
        <taxon>Bacteria</taxon>
        <taxon>Bacillati</taxon>
        <taxon>Actinomycetota</taxon>
        <taxon>Actinomycetes</taxon>
        <taxon>Micromonosporales</taxon>
        <taxon>Micromonosporaceae</taxon>
        <taxon>Asanoa</taxon>
    </lineage>
</organism>
<keyword evidence="5 7" id="KW-0378">Hydrolase</keyword>
<dbReference type="GO" id="GO:0005886">
    <property type="term" value="C:plasma membrane"/>
    <property type="evidence" value="ECO:0007669"/>
    <property type="project" value="UniProtKB-SubCell"/>
</dbReference>
<feature type="active site" evidence="6">
    <location>
        <position position="40"/>
    </location>
</feature>
<name>A0A1H3UP05_9ACTN</name>
<dbReference type="PRINTS" id="PR00727">
    <property type="entry name" value="LEADERPTASE"/>
</dbReference>
<dbReference type="InterPro" id="IPR019533">
    <property type="entry name" value="Peptidase_S26"/>
</dbReference>
<dbReference type="AlphaFoldDB" id="A0A1H3UP05"/>
<feature type="signal peptide" evidence="8">
    <location>
        <begin position="1"/>
        <end position="22"/>
    </location>
</feature>
<keyword evidence="11" id="KW-1185">Reference proteome</keyword>
<dbReference type="Pfam" id="PF10502">
    <property type="entry name" value="Peptidase_S26"/>
    <property type="match status" value="1"/>
</dbReference>
<dbReference type="GO" id="GO:0009003">
    <property type="term" value="F:signal peptidase activity"/>
    <property type="evidence" value="ECO:0007669"/>
    <property type="project" value="UniProtKB-EC"/>
</dbReference>
<protein>
    <recommendedName>
        <fullName evidence="4 7">Signal peptidase I</fullName>
        <ecNumber evidence="4 7">3.4.21.89</ecNumber>
    </recommendedName>
</protein>
<dbReference type="Gene3D" id="2.10.109.10">
    <property type="entry name" value="Umud Fragment, subunit A"/>
    <property type="match status" value="1"/>
</dbReference>
<reference evidence="11" key="1">
    <citation type="submission" date="2016-10" db="EMBL/GenBank/DDBJ databases">
        <authorList>
            <person name="Varghese N."/>
            <person name="Submissions S."/>
        </authorList>
    </citation>
    <scope>NUCLEOTIDE SEQUENCE [LARGE SCALE GENOMIC DNA]</scope>
    <source>
        <strain evidence="11">DSM 44718</strain>
    </source>
</reference>
<dbReference type="InterPro" id="IPR000223">
    <property type="entry name" value="Pept_S26A_signal_pept_1"/>
</dbReference>
<accession>A0A1H3UP05</accession>
<evidence type="ECO:0000256" key="4">
    <source>
        <dbReference type="ARBA" id="ARBA00013208"/>
    </source>
</evidence>
<dbReference type="EMBL" id="FNQB01000005">
    <property type="protein sequence ID" value="SDZ63459.1"/>
    <property type="molecule type" value="Genomic_DNA"/>
</dbReference>
<dbReference type="EC" id="3.4.21.89" evidence="4 7"/>
<feature type="chain" id="PRO_5011587109" description="Signal peptidase I" evidence="8">
    <location>
        <begin position="23"/>
        <end position="178"/>
    </location>
</feature>
<dbReference type="PANTHER" id="PTHR43390">
    <property type="entry name" value="SIGNAL PEPTIDASE I"/>
    <property type="match status" value="1"/>
</dbReference>
<dbReference type="InterPro" id="IPR036286">
    <property type="entry name" value="LexA/Signal_pep-like_sf"/>
</dbReference>
<evidence type="ECO:0000256" key="6">
    <source>
        <dbReference type="PIRSR" id="PIRSR600223-1"/>
    </source>
</evidence>
<dbReference type="RefSeq" id="WP_176985273.1">
    <property type="nucleotide sequence ID" value="NZ_BOND01000034.1"/>
</dbReference>
<dbReference type="CDD" id="cd06530">
    <property type="entry name" value="S26_SPase_I"/>
    <property type="match status" value="1"/>
</dbReference>
<dbReference type="PROSITE" id="PS51257">
    <property type="entry name" value="PROKAR_LIPOPROTEIN"/>
    <property type="match status" value="1"/>
</dbReference>
<dbReference type="Proteomes" id="UP000199632">
    <property type="component" value="Unassembled WGS sequence"/>
</dbReference>
<evidence type="ECO:0000256" key="1">
    <source>
        <dbReference type="ARBA" id="ARBA00000677"/>
    </source>
</evidence>
<evidence type="ECO:0000256" key="3">
    <source>
        <dbReference type="ARBA" id="ARBA00009370"/>
    </source>
</evidence>
<comment type="catalytic activity">
    <reaction evidence="1 7">
        <text>Cleavage of hydrophobic, N-terminal signal or leader sequences from secreted and periplasmic proteins.</text>
        <dbReference type="EC" id="3.4.21.89"/>
    </reaction>
</comment>
<proteinExistence type="inferred from homology"/>
<sequence length="178" mass="18402">MRRLLSLSVVVVVAATSGCSGAATAGASQPTERFTQGGVSMEPTVKSGQVVTVQAVDGGYRPRHGDIVLFRPSGGKWGNRETSFLKRVIAVGGETVGCCDPSGKVTVNGAPLDEPYVADDAPLDSPPNPDVCDSRRFGPIEVPKDAVFVMGDNRARSNDSRCAGPIPATSVTAIATSQ</sequence>
<dbReference type="NCBIfam" id="TIGR02227">
    <property type="entry name" value="sigpep_I_bact"/>
    <property type="match status" value="1"/>
</dbReference>
<feature type="active site" evidence="6">
    <location>
        <position position="86"/>
    </location>
</feature>
<evidence type="ECO:0000259" key="9">
    <source>
        <dbReference type="Pfam" id="PF10502"/>
    </source>
</evidence>
<comment type="subcellular location">
    <subcellularLocation>
        <location evidence="2">Cell membrane</location>
        <topology evidence="2">Single-pass type II membrane protein</topology>
    </subcellularLocation>
    <subcellularLocation>
        <location evidence="7">Membrane</location>
        <topology evidence="7">Single-pass type II membrane protein</topology>
    </subcellularLocation>
</comment>
<keyword evidence="7" id="KW-0645">Protease</keyword>
<dbReference type="STRING" id="137265.SAMN05421684_7519"/>
<dbReference type="PROSITE" id="PS00761">
    <property type="entry name" value="SPASE_I_3"/>
    <property type="match status" value="1"/>
</dbReference>
<evidence type="ECO:0000256" key="2">
    <source>
        <dbReference type="ARBA" id="ARBA00004401"/>
    </source>
</evidence>
<comment type="similarity">
    <text evidence="3 7">Belongs to the peptidase S26 family.</text>
</comment>
<keyword evidence="8" id="KW-0732">Signal</keyword>
<dbReference type="GO" id="GO:0004252">
    <property type="term" value="F:serine-type endopeptidase activity"/>
    <property type="evidence" value="ECO:0007669"/>
    <property type="project" value="InterPro"/>
</dbReference>
<gene>
    <name evidence="10" type="ORF">SAMN05421684_7519</name>
</gene>
<evidence type="ECO:0000313" key="11">
    <source>
        <dbReference type="Proteomes" id="UP000199632"/>
    </source>
</evidence>